<dbReference type="GeneID" id="30063796"/>
<dbReference type="VEuPathDB" id="FungiDB:FVEG_05841"/>
<proteinExistence type="predicted"/>
<evidence type="ECO:0000313" key="2">
    <source>
        <dbReference type="Proteomes" id="UP000009096"/>
    </source>
</evidence>
<dbReference type="EMBL" id="DS022248">
    <property type="protein sequence ID" value="EWG44872.1"/>
    <property type="molecule type" value="Genomic_DNA"/>
</dbReference>
<dbReference type="Proteomes" id="UP000009096">
    <property type="component" value="Chromosome 2"/>
</dbReference>
<gene>
    <name evidence="1" type="ORF">FVEG_05841</name>
</gene>
<dbReference type="AlphaFoldDB" id="W7MJN0"/>
<reference evidence="1 2" key="1">
    <citation type="journal article" date="2010" name="Nature">
        <title>Comparative genomics reveals mobile pathogenicity chromosomes in Fusarium.</title>
        <authorList>
            <person name="Ma L.J."/>
            <person name="van der Does H.C."/>
            <person name="Borkovich K.A."/>
            <person name="Coleman J.J."/>
            <person name="Daboussi M.J."/>
            <person name="Di Pietro A."/>
            <person name="Dufresne M."/>
            <person name="Freitag M."/>
            <person name="Grabherr M."/>
            <person name="Henrissat B."/>
            <person name="Houterman P.M."/>
            <person name="Kang S."/>
            <person name="Shim W.B."/>
            <person name="Woloshuk C."/>
            <person name="Xie X."/>
            <person name="Xu J.R."/>
            <person name="Antoniw J."/>
            <person name="Baker S.E."/>
            <person name="Bluhm B.H."/>
            <person name="Breakspear A."/>
            <person name="Brown D.W."/>
            <person name="Butchko R.A."/>
            <person name="Chapman S."/>
            <person name="Coulson R."/>
            <person name="Coutinho P.M."/>
            <person name="Danchin E.G."/>
            <person name="Diener A."/>
            <person name="Gale L.R."/>
            <person name="Gardiner D.M."/>
            <person name="Goff S."/>
            <person name="Hammond-Kosack K.E."/>
            <person name="Hilburn K."/>
            <person name="Hua-Van A."/>
            <person name="Jonkers W."/>
            <person name="Kazan K."/>
            <person name="Kodira C.D."/>
            <person name="Koehrsen M."/>
            <person name="Kumar L."/>
            <person name="Lee Y.H."/>
            <person name="Li L."/>
            <person name="Manners J.M."/>
            <person name="Miranda-Saavedra D."/>
            <person name="Mukherjee M."/>
            <person name="Park G."/>
            <person name="Park J."/>
            <person name="Park S.Y."/>
            <person name="Proctor R.H."/>
            <person name="Regev A."/>
            <person name="Ruiz-Roldan M.C."/>
            <person name="Sain D."/>
            <person name="Sakthikumar S."/>
            <person name="Sykes S."/>
            <person name="Schwartz D.C."/>
            <person name="Turgeon B.G."/>
            <person name="Wapinski I."/>
            <person name="Yoder O."/>
            <person name="Young S."/>
            <person name="Zeng Q."/>
            <person name="Zhou S."/>
            <person name="Galagan J."/>
            <person name="Cuomo C.A."/>
            <person name="Kistler H.C."/>
            <person name="Rep M."/>
        </authorList>
    </citation>
    <scope>NUCLEOTIDE SEQUENCE [LARGE SCALE GENOMIC DNA]</scope>
    <source>
        <strain evidence="2">M3125 / FGSC 7600</strain>
    </source>
</reference>
<dbReference type="RefSeq" id="XP_018751063.1">
    <property type="nucleotide sequence ID" value="XM_018894078.1"/>
</dbReference>
<dbReference type="HOGENOM" id="CLU_3106502_0_0_1"/>
<accession>W7MJN0</accession>
<keyword evidence="2" id="KW-1185">Reference proteome</keyword>
<dbReference type="EMBL" id="CM000579">
    <property type="protein sequence ID" value="EWG44872.1"/>
    <property type="molecule type" value="Genomic_DNA"/>
</dbReference>
<protein>
    <submittedName>
        <fullName evidence="1">Uncharacterized protein</fullName>
    </submittedName>
</protein>
<organism evidence="1 2">
    <name type="scientific">Gibberella moniliformis (strain M3125 / FGSC 7600)</name>
    <name type="common">Maize ear and stalk rot fungus</name>
    <name type="synonym">Fusarium verticillioides</name>
    <dbReference type="NCBI Taxonomy" id="334819"/>
    <lineage>
        <taxon>Eukaryota</taxon>
        <taxon>Fungi</taxon>
        <taxon>Dikarya</taxon>
        <taxon>Ascomycota</taxon>
        <taxon>Pezizomycotina</taxon>
        <taxon>Sordariomycetes</taxon>
        <taxon>Hypocreomycetidae</taxon>
        <taxon>Hypocreales</taxon>
        <taxon>Nectriaceae</taxon>
        <taxon>Fusarium</taxon>
        <taxon>Fusarium fujikuroi species complex</taxon>
    </lineage>
</organism>
<name>W7MJN0_GIBM7</name>
<sequence length="51" mass="5541">MKPAPFAKNSVAFYICRLPLAAVSHVLRMPLSYALSACPPCRSSQSYLPSV</sequence>
<dbReference type="KEGG" id="fvr:FVEG_05841"/>
<evidence type="ECO:0000313" key="1">
    <source>
        <dbReference type="EMBL" id="EWG44872.1"/>
    </source>
</evidence>